<dbReference type="Pfam" id="PF02325">
    <property type="entry name" value="CCB3_YggT"/>
    <property type="match status" value="2"/>
</dbReference>
<organism evidence="2 3">
    <name type="scientific">Sterolibacterium denitrificans</name>
    <dbReference type="NCBI Taxonomy" id="157592"/>
    <lineage>
        <taxon>Bacteria</taxon>
        <taxon>Pseudomonadati</taxon>
        <taxon>Pseudomonadota</taxon>
        <taxon>Betaproteobacteria</taxon>
        <taxon>Nitrosomonadales</taxon>
        <taxon>Sterolibacteriaceae</taxon>
        <taxon>Sterolibacterium</taxon>
    </lineage>
</organism>
<dbReference type="Proteomes" id="UP000242886">
    <property type="component" value="Chromosome SDENCHOL"/>
</dbReference>
<name>A0A7Z7HNP0_9PROT</name>
<evidence type="ECO:0000313" key="3">
    <source>
        <dbReference type="Proteomes" id="UP000242886"/>
    </source>
</evidence>
<accession>A0A7Z7HNP0</accession>
<keyword evidence="1" id="KW-1133">Transmembrane helix</keyword>
<keyword evidence="1" id="KW-0812">Transmembrane</keyword>
<dbReference type="GO" id="GO:0016020">
    <property type="term" value="C:membrane"/>
    <property type="evidence" value="ECO:0007669"/>
    <property type="project" value="InterPro"/>
</dbReference>
<keyword evidence="1" id="KW-0472">Membrane</keyword>
<feature type="transmembrane region" description="Helical" evidence="1">
    <location>
        <begin position="56"/>
        <end position="75"/>
    </location>
</feature>
<protein>
    <recommendedName>
        <fullName evidence="4">YggT family protein</fullName>
    </recommendedName>
</protein>
<dbReference type="InterPro" id="IPR003425">
    <property type="entry name" value="CCB3/YggT"/>
</dbReference>
<gene>
    <name evidence="2" type="ORF">SDENCHOL_10198</name>
</gene>
<dbReference type="RefSeq" id="WP_154715715.1">
    <property type="nucleotide sequence ID" value="NZ_LT837803.1"/>
</dbReference>
<evidence type="ECO:0008006" key="4">
    <source>
        <dbReference type="Google" id="ProtNLM"/>
    </source>
</evidence>
<feature type="transmembrane region" description="Helical" evidence="1">
    <location>
        <begin position="6"/>
        <end position="27"/>
    </location>
</feature>
<dbReference type="EMBL" id="LT837803">
    <property type="protein sequence ID" value="SMB21192.1"/>
    <property type="molecule type" value="Genomic_DNA"/>
</dbReference>
<sequence>MLTQLLLQILDWVFGFFTVALLGRVLMQWARAPFRNPLGQFVIAVTDWAVIPARRLIPSAFGLDLASLALAWLAQAMYQGLLLGVVAGSSGALAATGLLGVILLALLALLRLGIYLIIGVVIIGALFSWINPSAPLAPLFNILSRPFLAPLRRFVPLLGGLDLSPLVLLLILQVMLTLLAGMQQALLPMIPWR</sequence>
<keyword evidence="3" id="KW-1185">Reference proteome</keyword>
<evidence type="ECO:0000313" key="2">
    <source>
        <dbReference type="EMBL" id="SMB21192.1"/>
    </source>
</evidence>
<feature type="transmembrane region" description="Helical" evidence="1">
    <location>
        <begin position="112"/>
        <end position="130"/>
    </location>
</feature>
<evidence type="ECO:0000256" key="1">
    <source>
        <dbReference type="SAM" id="Phobius"/>
    </source>
</evidence>
<feature type="transmembrane region" description="Helical" evidence="1">
    <location>
        <begin position="81"/>
        <end position="105"/>
    </location>
</feature>
<dbReference type="AlphaFoldDB" id="A0A7Z7HNP0"/>
<proteinExistence type="predicted"/>
<reference evidence="2" key="1">
    <citation type="submission" date="2017-03" db="EMBL/GenBank/DDBJ databases">
        <authorList>
            <consortium name="AG Boll"/>
        </authorList>
    </citation>
    <scope>NUCLEOTIDE SEQUENCE [LARGE SCALE GENOMIC DNA]</scope>
    <source>
        <strain evidence="2">Chol</strain>
    </source>
</reference>